<feature type="binding site" evidence="7">
    <location>
        <begin position="222"/>
        <end position="224"/>
    </location>
    <ligand>
        <name>ATP</name>
        <dbReference type="ChEBI" id="CHEBI:30616"/>
    </ligand>
</feature>
<dbReference type="NCBIfam" id="TIGR00459">
    <property type="entry name" value="aspS_bact"/>
    <property type="match status" value="1"/>
</dbReference>
<feature type="binding site" evidence="7">
    <location>
        <position position="456"/>
    </location>
    <ligand>
        <name>L-aspartate</name>
        <dbReference type="ChEBI" id="CHEBI:29991"/>
    </ligand>
</feature>
<accession>A0A1U9NM46</accession>
<protein>
    <recommendedName>
        <fullName evidence="7">Aspartate--tRNA(Asp/Asn) ligase</fullName>
        <ecNumber evidence="7">6.1.1.23</ecNumber>
    </recommendedName>
    <alternativeName>
        <fullName evidence="7">Aspartyl-tRNA synthetase</fullName>
        <shortName evidence="7">AspRS</shortName>
    </alternativeName>
    <alternativeName>
        <fullName evidence="7">Non-discriminating aspartyl-tRNA synthetase</fullName>
        <shortName evidence="7">ND-AspRS</shortName>
    </alternativeName>
</protein>
<feature type="binding site" evidence="7">
    <location>
        <begin position="542"/>
        <end position="545"/>
    </location>
    <ligand>
        <name>ATP</name>
        <dbReference type="ChEBI" id="CHEBI:30616"/>
    </ligand>
</feature>
<dbReference type="Pfam" id="PF00152">
    <property type="entry name" value="tRNA-synt_2"/>
    <property type="match status" value="1"/>
</dbReference>
<dbReference type="SUPFAM" id="SSF50249">
    <property type="entry name" value="Nucleic acid-binding proteins"/>
    <property type="match status" value="1"/>
</dbReference>
<feature type="binding site" evidence="7">
    <location>
        <position position="222"/>
    </location>
    <ligand>
        <name>L-aspartate</name>
        <dbReference type="ChEBI" id="CHEBI:29991"/>
    </ligand>
</feature>
<comment type="subcellular location">
    <subcellularLocation>
        <location evidence="7">Cytoplasm</location>
    </subcellularLocation>
</comment>
<comment type="similarity">
    <text evidence="1 7">Belongs to the class-II aminoacyl-tRNA synthetase family. Type 1 subfamily.</text>
</comment>
<dbReference type="RefSeq" id="WP_146662427.1">
    <property type="nucleotide sequence ID" value="NZ_CP019791.1"/>
</dbReference>
<dbReference type="PRINTS" id="PR01042">
    <property type="entry name" value="TRNASYNTHASP"/>
</dbReference>
<feature type="binding site" evidence="7">
    <location>
        <position position="231"/>
    </location>
    <ligand>
        <name>ATP</name>
        <dbReference type="ChEBI" id="CHEBI:30616"/>
    </ligand>
</feature>
<evidence type="ECO:0000313" key="9">
    <source>
        <dbReference type="EMBL" id="AQT68983.1"/>
    </source>
</evidence>
<reference evidence="10" key="1">
    <citation type="submission" date="2017-02" db="EMBL/GenBank/DDBJ databases">
        <title>Comparative genomics and description of representatives of a novel lineage of planctomycetes thriving in anoxic sediments.</title>
        <authorList>
            <person name="Spring S."/>
            <person name="Bunk B."/>
            <person name="Sproer C."/>
        </authorList>
    </citation>
    <scope>NUCLEOTIDE SEQUENCE [LARGE SCALE GENOMIC DNA]</scope>
    <source>
        <strain evidence="10">ST-NAGAB-D1</strain>
    </source>
</reference>
<dbReference type="PROSITE" id="PS50862">
    <property type="entry name" value="AA_TRNA_LIGASE_II"/>
    <property type="match status" value="1"/>
</dbReference>
<dbReference type="InterPro" id="IPR045864">
    <property type="entry name" value="aa-tRNA-synth_II/BPL/LPL"/>
</dbReference>
<dbReference type="OrthoDB" id="9802326at2"/>
<feature type="binding site" evidence="7">
    <location>
        <position position="497"/>
    </location>
    <ligand>
        <name>L-aspartate</name>
        <dbReference type="ChEBI" id="CHEBI:29991"/>
    </ligand>
</feature>
<dbReference type="EMBL" id="CP019791">
    <property type="protein sequence ID" value="AQT68983.1"/>
    <property type="molecule type" value="Genomic_DNA"/>
</dbReference>
<dbReference type="InterPro" id="IPR029351">
    <property type="entry name" value="GAD_dom"/>
</dbReference>
<keyword evidence="7" id="KW-0963">Cytoplasm</keyword>
<dbReference type="InterPro" id="IPR004364">
    <property type="entry name" value="Aa-tRNA-synt_II"/>
</dbReference>
<dbReference type="PANTHER" id="PTHR22594:SF5">
    <property type="entry name" value="ASPARTATE--TRNA LIGASE, MITOCHONDRIAL"/>
    <property type="match status" value="1"/>
</dbReference>
<dbReference type="InterPro" id="IPR002312">
    <property type="entry name" value="Asp/Asn-tRNA-synth_IIb"/>
</dbReference>
<dbReference type="EC" id="6.1.1.23" evidence="7"/>
<keyword evidence="2 7" id="KW-0436">Ligase</keyword>
<dbReference type="InterPro" id="IPR004365">
    <property type="entry name" value="NA-bd_OB_tRNA"/>
</dbReference>
<keyword evidence="10" id="KW-1185">Reference proteome</keyword>
<dbReference type="Pfam" id="PF02938">
    <property type="entry name" value="GAD"/>
    <property type="match status" value="1"/>
</dbReference>
<comment type="catalytic activity">
    <reaction evidence="7">
        <text>tRNA(Asx) + L-aspartate + ATP = L-aspartyl-tRNA(Asx) + AMP + diphosphate</text>
        <dbReference type="Rhea" id="RHEA:18349"/>
        <dbReference type="Rhea" id="RHEA-COMP:9710"/>
        <dbReference type="Rhea" id="RHEA-COMP:9711"/>
        <dbReference type="ChEBI" id="CHEBI:29991"/>
        <dbReference type="ChEBI" id="CHEBI:30616"/>
        <dbReference type="ChEBI" id="CHEBI:33019"/>
        <dbReference type="ChEBI" id="CHEBI:78442"/>
        <dbReference type="ChEBI" id="CHEBI:78516"/>
        <dbReference type="ChEBI" id="CHEBI:456215"/>
        <dbReference type="EC" id="6.1.1.23"/>
    </reaction>
</comment>
<dbReference type="STRING" id="1936003.STSP2_02161"/>
<dbReference type="CDD" id="cd04317">
    <property type="entry name" value="EcAspRS_like_N"/>
    <property type="match status" value="1"/>
</dbReference>
<dbReference type="GO" id="GO:0005737">
    <property type="term" value="C:cytoplasm"/>
    <property type="evidence" value="ECO:0007669"/>
    <property type="project" value="UniProtKB-SubCell"/>
</dbReference>
<evidence type="ECO:0000256" key="2">
    <source>
        <dbReference type="ARBA" id="ARBA00022598"/>
    </source>
</evidence>
<evidence type="ECO:0000256" key="5">
    <source>
        <dbReference type="ARBA" id="ARBA00022917"/>
    </source>
</evidence>
<feature type="site" description="Important for tRNA non-discrimination" evidence="7">
    <location>
        <position position="84"/>
    </location>
</feature>
<feature type="site" description="Important for tRNA non-discrimination" evidence="7">
    <location>
        <position position="32"/>
    </location>
</feature>
<evidence type="ECO:0000259" key="8">
    <source>
        <dbReference type="PROSITE" id="PS50862"/>
    </source>
</evidence>
<dbReference type="InterPro" id="IPR004524">
    <property type="entry name" value="Asp-tRNA-ligase_1"/>
</dbReference>
<evidence type="ECO:0000256" key="1">
    <source>
        <dbReference type="ARBA" id="ARBA00006303"/>
    </source>
</evidence>
<dbReference type="Proteomes" id="UP000189674">
    <property type="component" value="Chromosome"/>
</dbReference>
<dbReference type="Gene3D" id="3.30.1360.30">
    <property type="entry name" value="GAD-like domain"/>
    <property type="match status" value="1"/>
</dbReference>
<keyword evidence="3 7" id="KW-0547">Nucleotide-binding</keyword>
<dbReference type="NCBIfam" id="NF001750">
    <property type="entry name" value="PRK00476.1"/>
    <property type="match status" value="1"/>
</dbReference>
<name>A0A1U9NM46_9BACT</name>
<dbReference type="InterPro" id="IPR047090">
    <property type="entry name" value="AspRS_core"/>
</dbReference>
<feature type="binding site" evidence="7">
    <location>
        <position position="176"/>
    </location>
    <ligand>
        <name>L-aspartate</name>
        <dbReference type="ChEBI" id="CHEBI:29991"/>
    </ligand>
</feature>
<dbReference type="GO" id="GO:0006422">
    <property type="term" value="P:aspartyl-tRNA aminoacylation"/>
    <property type="evidence" value="ECO:0007669"/>
    <property type="project" value="UniProtKB-UniRule"/>
</dbReference>
<keyword evidence="6 7" id="KW-0030">Aminoacyl-tRNA synthetase</keyword>
<dbReference type="GO" id="GO:0004815">
    <property type="term" value="F:aspartate-tRNA ligase activity"/>
    <property type="evidence" value="ECO:0007669"/>
    <property type="project" value="UniProtKB-UniRule"/>
</dbReference>
<dbReference type="InterPro" id="IPR004115">
    <property type="entry name" value="GAD-like_sf"/>
</dbReference>
<dbReference type="SUPFAM" id="SSF55261">
    <property type="entry name" value="GAD domain-like"/>
    <property type="match status" value="1"/>
</dbReference>
<dbReference type="GO" id="GO:0005524">
    <property type="term" value="F:ATP binding"/>
    <property type="evidence" value="ECO:0007669"/>
    <property type="project" value="UniProtKB-UniRule"/>
</dbReference>
<dbReference type="GO" id="GO:0050560">
    <property type="term" value="F:aspartate-tRNA(Asn) ligase activity"/>
    <property type="evidence" value="ECO:0007669"/>
    <property type="project" value="UniProtKB-EC"/>
</dbReference>
<comment type="subunit">
    <text evidence="7">Homodimer.</text>
</comment>
<dbReference type="Pfam" id="PF01336">
    <property type="entry name" value="tRNA_anti-codon"/>
    <property type="match status" value="1"/>
</dbReference>
<feature type="binding site" evidence="7">
    <location>
        <position position="490"/>
    </location>
    <ligand>
        <name>ATP</name>
        <dbReference type="ChEBI" id="CHEBI:30616"/>
    </ligand>
</feature>
<keyword evidence="4 7" id="KW-0067">ATP-binding</keyword>
<dbReference type="SUPFAM" id="SSF55681">
    <property type="entry name" value="Class II aaRS and biotin synthetases"/>
    <property type="match status" value="1"/>
</dbReference>
<dbReference type="CDD" id="cd00777">
    <property type="entry name" value="AspRS_core"/>
    <property type="match status" value="1"/>
</dbReference>
<keyword evidence="5 7" id="KW-0648">Protein biosynthesis</keyword>
<comment type="function">
    <text evidence="7">Aspartyl-tRNA synthetase with relaxed tRNA specificity since it is able to aspartylate not only its cognate tRNA(Asp) but also tRNA(Asn). Reaction proceeds in two steps: L-aspartate is first activated by ATP to form Asp-AMP and then transferred to the acceptor end of tRNA(Asp/Asn).</text>
</comment>
<feature type="region of interest" description="Aspartate" evidence="7">
    <location>
        <begin position="200"/>
        <end position="203"/>
    </location>
</feature>
<feature type="domain" description="Aminoacyl-transfer RNA synthetases class-II family profile" evidence="8">
    <location>
        <begin position="143"/>
        <end position="563"/>
    </location>
</feature>
<organism evidence="9 10">
    <name type="scientific">Anaerohalosphaera lusitana</name>
    <dbReference type="NCBI Taxonomy" id="1936003"/>
    <lineage>
        <taxon>Bacteria</taxon>
        <taxon>Pseudomonadati</taxon>
        <taxon>Planctomycetota</taxon>
        <taxon>Phycisphaerae</taxon>
        <taxon>Sedimentisphaerales</taxon>
        <taxon>Anaerohalosphaeraceae</taxon>
        <taxon>Anaerohalosphaera</taxon>
    </lineage>
</organism>
<dbReference type="InterPro" id="IPR006195">
    <property type="entry name" value="aa-tRNA-synth_II"/>
</dbReference>
<dbReference type="KEGG" id="alus:STSP2_02161"/>
<evidence type="ECO:0000313" key="10">
    <source>
        <dbReference type="Proteomes" id="UP000189674"/>
    </source>
</evidence>
<dbReference type="GO" id="GO:0003676">
    <property type="term" value="F:nucleic acid binding"/>
    <property type="evidence" value="ECO:0007669"/>
    <property type="project" value="InterPro"/>
</dbReference>
<dbReference type="InterPro" id="IPR047089">
    <property type="entry name" value="Asp-tRNA-ligase_1_N"/>
</dbReference>
<evidence type="ECO:0000256" key="4">
    <source>
        <dbReference type="ARBA" id="ARBA00022840"/>
    </source>
</evidence>
<dbReference type="InterPro" id="IPR012340">
    <property type="entry name" value="NA-bd_OB-fold"/>
</dbReference>
<evidence type="ECO:0000256" key="6">
    <source>
        <dbReference type="ARBA" id="ARBA00023146"/>
    </source>
</evidence>
<sequence>MLKRTHNCGELRSSNVGEKVRMAGWVHSYRDHGNLVFIDLRDREGLVQLVFDPEQHKEVHAEARKLRCEWVIAAQGEVRRRSEGMDNPKMATGEIEVAIDELEILNTAKTPPFDIDSVNEVNEETRLKYRFFDLRRPAMQEKMRVRHRVAKMVRDYYDDNGFWEIETPMLGKSTPEGARDFLVPSRLYQGSFYALPQSPQLFKQILMVAGSDRYFQIVRCFRDEDPRADRQAEFTQVDVEMSFVDSEDVMSVNEKLVADIFKNVLDVDVSLPIKRMSYKQAIDEYGIDRPDLRFDMRLHEITDIAANVDFKVFTSTVKKGGIVKGLCAPGGGKFSRRDIEKTLTEFVNGYGAKGLAWLKVVAKEDGSGLTVNSSIAKFFSEEQQQEIISRFDANDGDVILMVADKEDVVNKSLAPLRVKLGKELGLCKEGSYEFVWIVDFPLFDWNEDEKRFDSLHHPFTAPVPEDLEKLESDPGNIRSQAYDLVVNGSEVGGGSIRIHNPEVQAKVFDLLNISREQAEERFGFFLKALDYGTPPHGGIAFGLDRLVMLLTGTDNIRDVIAFPKTQRGQCLLTDAPGEVDKAQLDELNLRTQKHLHAVEKKPGQA</sequence>
<dbReference type="AlphaFoldDB" id="A0A1U9NM46"/>
<evidence type="ECO:0000256" key="7">
    <source>
        <dbReference type="HAMAP-Rule" id="MF_00044"/>
    </source>
</evidence>
<dbReference type="HAMAP" id="MF_00044">
    <property type="entry name" value="Asp_tRNA_synth_type1"/>
    <property type="match status" value="1"/>
</dbReference>
<dbReference type="Gene3D" id="2.40.50.140">
    <property type="entry name" value="Nucleic acid-binding proteins"/>
    <property type="match status" value="1"/>
</dbReference>
<gene>
    <name evidence="7 9" type="primary">aspS</name>
    <name evidence="9" type="ORF">STSP2_02161</name>
</gene>
<evidence type="ECO:0000256" key="3">
    <source>
        <dbReference type="ARBA" id="ARBA00022741"/>
    </source>
</evidence>
<dbReference type="Gene3D" id="3.30.930.10">
    <property type="entry name" value="Bira Bifunctional Protein, Domain 2"/>
    <property type="match status" value="1"/>
</dbReference>
<proteinExistence type="inferred from homology"/>
<dbReference type="PANTHER" id="PTHR22594">
    <property type="entry name" value="ASPARTYL/LYSYL-TRNA SYNTHETASE"/>
    <property type="match status" value="1"/>
</dbReference>